<feature type="region of interest" description="Disordered" evidence="1">
    <location>
        <begin position="164"/>
        <end position="193"/>
    </location>
</feature>
<evidence type="ECO:0000256" key="1">
    <source>
        <dbReference type="SAM" id="MobiDB-lite"/>
    </source>
</evidence>
<gene>
    <name evidence="2" type="ORF">GCM10022223_47180</name>
</gene>
<evidence type="ECO:0000313" key="2">
    <source>
        <dbReference type="EMBL" id="GAA3624666.1"/>
    </source>
</evidence>
<dbReference type="EMBL" id="BAAAZO010000009">
    <property type="protein sequence ID" value="GAA3624666.1"/>
    <property type="molecule type" value="Genomic_DNA"/>
</dbReference>
<dbReference type="Proteomes" id="UP001501074">
    <property type="component" value="Unassembled WGS sequence"/>
</dbReference>
<comment type="caution">
    <text evidence="2">The sequence shown here is derived from an EMBL/GenBank/DDBJ whole genome shotgun (WGS) entry which is preliminary data.</text>
</comment>
<dbReference type="InterPro" id="IPR046828">
    <property type="entry name" value="RepSA"/>
</dbReference>
<accession>A0ABP7A495</accession>
<protein>
    <recommendedName>
        <fullName evidence="4">Replication initiator protein</fullName>
    </recommendedName>
</protein>
<name>A0ABP7A495_9ACTN</name>
<dbReference type="Pfam" id="PF20199">
    <property type="entry name" value="RepSA"/>
    <property type="match status" value="1"/>
</dbReference>
<feature type="compositionally biased region" description="Basic and acidic residues" evidence="1">
    <location>
        <begin position="182"/>
        <end position="193"/>
    </location>
</feature>
<organism evidence="2 3">
    <name type="scientific">Kineosporia mesophila</name>
    <dbReference type="NCBI Taxonomy" id="566012"/>
    <lineage>
        <taxon>Bacteria</taxon>
        <taxon>Bacillati</taxon>
        <taxon>Actinomycetota</taxon>
        <taxon>Actinomycetes</taxon>
        <taxon>Kineosporiales</taxon>
        <taxon>Kineosporiaceae</taxon>
        <taxon>Kineosporia</taxon>
    </lineage>
</organism>
<feature type="region of interest" description="Disordered" evidence="1">
    <location>
        <begin position="562"/>
        <end position="590"/>
    </location>
</feature>
<evidence type="ECO:0000313" key="3">
    <source>
        <dbReference type="Proteomes" id="UP001501074"/>
    </source>
</evidence>
<dbReference type="RefSeq" id="WP_231487793.1">
    <property type="nucleotide sequence ID" value="NZ_BAAAZO010000009.1"/>
</dbReference>
<reference evidence="3" key="1">
    <citation type="journal article" date="2019" name="Int. J. Syst. Evol. Microbiol.">
        <title>The Global Catalogue of Microorganisms (GCM) 10K type strain sequencing project: providing services to taxonomists for standard genome sequencing and annotation.</title>
        <authorList>
            <consortium name="The Broad Institute Genomics Platform"/>
            <consortium name="The Broad Institute Genome Sequencing Center for Infectious Disease"/>
            <person name="Wu L."/>
            <person name="Ma J."/>
        </authorList>
    </citation>
    <scope>NUCLEOTIDE SEQUENCE [LARGE SCALE GENOMIC DNA]</scope>
    <source>
        <strain evidence="3">JCM 16902</strain>
    </source>
</reference>
<proteinExistence type="predicted"/>
<sequence>MTSLDDVTRTEPLYLSVTDEREPARPGSRIQRARMPLAKDVVEAVAVSHGVCIRPVLMRVTDELTGRIRDVDVPCGATLAAKCPSCAERARRLRVHQCREGWHLEAEPDLTPDVPNDEQRDLATARADMTAARDEFTAAGDDLSSLAATEALQMTDAELRKAGIRGDIDPPLKPRRIRSTRRREDTPDLPKRDMVNTTLGRAFTGRDGQVFRPSMFLTVTLPSYGRVRSDGTPADPGTYDYRRAARDAIAFSRLIDRLIQNLRRVAGYDVQYFAAVEPQRRLAAHAHFAIRGTIPRALIKQVVAATYHQVWWPETGAPVYDDLHRPLWQADRDNREDRYAGTFVDPVSGSPLIAWDDALDAIDVATELDCDVEPYHVARLGSQVDVQGLLSGTPEADRRVRYLAKYLTKSMTEAHEPEDGPQSAHLDRLVAALAVEPCSPTCPNWLRYGITPKNAHHGMRPGSCRSKAHRREHLGYAGRRILVSRKWSGKTLADHKHDRRAWVMATLGVQDQSAGRSDTATPADDMTRERYSWRMAERDEALKPLTHRLLIAVANRQKWRAALDAAKNGQPPPTDEELSATGNGREGTAK</sequence>
<keyword evidence="3" id="KW-1185">Reference proteome</keyword>
<evidence type="ECO:0008006" key="4">
    <source>
        <dbReference type="Google" id="ProtNLM"/>
    </source>
</evidence>